<evidence type="ECO:0000313" key="2">
    <source>
        <dbReference type="Proteomes" id="UP000216133"/>
    </source>
</evidence>
<feature type="non-terminal residue" evidence="1">
    <location>
        <position position="68"/>
    </location>
</feature>
<evidence type="ECO:0000313" key="1">
    <source>
        <dbReference type="EMBL" id="PAF11577.1"/>
    </source>
</evidence>
<name>A0A268QUB1_SHOCL</name>
<dbReference type="Proteomes" id="UP000216133">
    <property type="component" value="Unassembled WGS sequence"/>
</dbReference>
<comment type="caution">
    <text evidence="1">The sequence shown here is derived from an EMBL/GenBank/DDBJ whole genome shotgun (WGS) entry which is preliminary data.</text>
</comment>
<feature type="non-terminal residue" evidence="1">
    <location>
        <position position="1"/>
    </location>
</feature>
<gene>
    <name evidence="1" type="ORF">CHH61_26565</name>
</gene>
<dbReference type="EMBL" id="NPBS01001026">
    <property type="protein sequence ID" value="PAF11577.1"/>
    <property type="molecule type" value="Genomic_DNA"/>
</dbReference>
<organism evidence="1 2">
    <name type="scientific">Shouchella clausii</name>
    <name type="common">Alkalihalobacillus clausii</name>
    <dbReference type="NCBI Taxonomy" id="79880"/>
    <lineage>
        <taxon>Bacteria</taxon>
        <taxon>Bacillati</taxon>
        <taxon>Bacillota</taxon>
        <taxon>Bacilli</taxon>
        <taxon>Bacillales</taxon>
        <taxon>Bacillaceae</taxon>
        <taxon>Shouchella</taxon>
    </lineage>
</organism>
<accession>A0A268QUB1</accession>
<dbReference type="RefSeq" id="WP_217988929.1">
    <property type="nucleotide sequence ID" value="NZ_NPBS01001026.1"/>
</dbReference>
<protein>
    <submittedName>
        <fullName evidence="1">Uncharacterized protein</fullName>
    </submittedName>
</protein>
<proteinExistence type="predicted"/>
<reference evidence="1 2" key="1">
    <citation type="submission" date="2017-07" db="EMBL/GenBank/DDBJ databases">
        <title>Isolation and whole genome analysis of endospore-forming bacteria from heroin.</title>
        <authorList>
            <person name="Kalinowski J."/>
            <person name="Ahrens B."/>
            <person name="Al-Dilaimi A."/>
            <person name="Winkler A."/>
            <person name="Wibberg D."/>
            <person name="Schleenbecker U."/>
            <person name="Ruckert C."/>
            <person name="Wolfel R."/>
            <person name="Grass G."/>
        </authorList>
    </citation>
    <scope>NUCLEOTIDE SEQUENCE [LARGE SCALE GENOMIC DNA]</scope>
    <source>
        <strain evidence="1 2">7523-2</strain>
    </source>
</reference>
<dbReference type="AlphaFoldDB" id="A0A268QUB1"/>
<sequence length="68" mass="7845">ENMNKERFTAFIDKECSRVFRTLSLELAGVLLNMFAYIEQGKSGAMKLHGKHMGVKELSKILRKSERK</sequence>